<reference evidence="2" key="1">
    <citation type="journal article" date="2021" name="Nat. Commun.">
        <title>Genetic determinants of endophytism in the Arabidopsis root mycobiome.</title>
        <authorList>
            <person name="Mesny F."/>
            <person name="Miyauchi S."/>
            <person name="Thiergart T."/>
            <person name="Pickel B."/>
            <person name="Atanasova L."/>
            <person name="Karlsson M."/>
            <person name="Huettel B."/>
            <person name="Barry K.W."/>
            <person name="Haridas S."/>
            <person name="Chen C."/>
            <person name="Bauer D."/>
            <person name="Andreopoulos W."/>
            <person name="Pangilinan J."/>
            <person name="LaButti K."/>
            <person name="Riley R."/>
            <person name="Lipzen A."/>
            <person name="Clum A."/>
            <person name="Drula E."/>
            <person name="Henrissat B."/>
            <person name="Kohler A."/>
            <person name="Grigoriev I.V."/>
            <person name="Martin F.M."/>
            <person name="Hacquard S."/>
        </authorList>
    </citation>
    <scope>NUCLEOTIDE SEQUENCE</scope>
    <source>
        <strain evidence="2">FSSC 5 MPI-SDFR-AT-0091</strain>
    </source>
</reference>
<dbReference type="OrthoDB" id="5215911at2759"/>
<name>A0A9P9GV11_FUSSL</name>
<dbReference type="SUPFAM" id="SSF103473">
    <property type="entry name" value="MFS general substrate transporter"/>
    <property type="match status" value="1"/>
</dbReference>
<gene>
    <name evidence="2" type="ORF">B0J15DRAFT_564382</name>
</gene>
<feature type="transmembrane region" description="Helical" evidence="1">
    <location>
        <begin position="266"/>
        <end position="283"/>
    </location>
</feature>
<organism evidence="2 3">
    <name type="scientific">Fusarium solani</name>
    <name type="common">Filamentous fungus</name>
    <dbReference type="NCBI Taxonomy" id="169388"/>
    <lineage>
        <taxon>Eukaryota</taxon>
        <taxon>Fungi</taxon>
        <taxon>Dikarya</taxon>
        <taxon>Ascomycota</taxon>
        <taxon>Pezizomycotina</taxon>
        <taxon>Sordariomycetes</taxon>
        <taxon>Hypocreomycetidae</taxon>
        <taxon>Hypocreales</taxon>
        <taxon>Nectriaceae</taxon>
        <taxon>Fusarium</taxon>
        <taxon>Fusarium solani species complex</taxon>
    </lineage>
</organism>
<keyword evidence="3" id="KW-1185">Reference proteome</keyword>
<keyword evidence="1" id="KW-0472">Membrane</keyword>
<evidence type="ECO:0000256" key="1">
    <source>
        <dbReference type="SAM" id="Phobius"/>
    </source>
</evidence>
<comment type="caution">
    <text evidence="2">The sequence shown here is derived from an EMBL/GenBank/DDBJ whole genome shotgun (WGS) entry which is preliminary data.</text>
</comment>
<evidence type="ECO:0000313" key="3">
    <source>
        <dbReference type="Proteomes" id="UP000736672"/>
    </source>
</evidence>
<evidence type="ECO:0000313" key="2">
    <source>
        <dbReference type="EMBL" id="KAH7244657.1"/>
    </source>
</evidence>
<keyword evidence="1" id="KW-1133">Transmembrane helix</keyword>
<proteinExistence type="predicted"/>
<dbReference type="Proteomes" id="UP000736672">
    <property type="component" value="Unassembled WGS sequence"/>
</dbReference>
<feature type="transmembrane region" description="Helical" evidence="1">
    <location>
        <begin position="237"/>
        <end position="260"/>
    </location>
</feature>
<dbReference type="EMBL" id="JAGTJS010000017">
    <property type="protein sequence ID" value="KAH7244657.1"/>
    <property type="molecule type" value="Genomic_DNA"/>
</dbReference>
<accession>A0A9P9GV11</accession>
<sequence length="307" mass="34237">MPGQWWEMNPQPLTGATRDCQARLRIRERYLFTETDSYQKQDGSNLQSSSTSSGEHATCHGIFNLESSDTLGRPKRSPQLKHGLKGHQHHLTNFIFGLAGSTNEAISEMTIADLFFVNQRGTVNGFYIIAVMLGNFIAPTIAGVQAASQETKYIPISIESTENVSVNQDSLERLDKNSQPDAKAAQSAADLEYNSSPVTVPLPNSYRQRMRFLTRTEEPLWRNYTTPLKIGMFPHVLYTEIQCANCVLFLVLLSTINSIAFSKPPYIFNTALALLFISLMVWGRRIRAAMAPKYDALLAQVGGVNRA</sequence>
<protein>
    <submittedName>
        <fullName evidence="2">Uncharacterized protein</fullName>
    </submittedName>
</protein>
<keyword evidence="1" id="KW-0812">Transmembrane</keyword>
<dbReference type="InterPro" id="IPR036259">
    <property type="entry name" value="MFS_trans_sf"/>
</dbReference>
<dbReference type="Gene3D" id="1.20.1250.20">
    <property type="entry name" value="MFS general substrate transporter like domains"/>
    <property type="match status" value="1"/>
</dbReference>
<dbReference type="AlphaFoldDB" id="A0A9P9GV11"/>